<evidence type="ECO:0000313" key="1">
    <source>
        <dbReference type="EMBL" id="TNN61638.1"/>
    </source>
</evidence>
<gene>
    <name evidence="1" type="ORF">EYF80_028143</name>
</gene>
<accession>A0A4Z2H6T9</accession>
<comment type="caution">
    <text evidence="1">The sequence shown here is derived from an EMBL/GenBank/DDBJ whole genome shotgun (WGS) entry which is preliminary data.</text>
</comment>
<dbReference type="AlphaFoldDB" id="A0A4Z2H6T9"/>
<reference evidence="1 2" key="1">
    <citation type="submission" date="2019-03" db="EMBL/GenBank/DDBJ databases">
        <title>First draft genome of Liparis tanakae, snailfish: a comprehensive survey of snailfish specific genes.</title>
        <authorList>
            <person name="Kim W."/>
            <person name="Song I."/>
            <person name="Jeong J.-H."/>
            <person name="Kim D."/>
            <person name="Kim S."/>
            <person name="Ryu S."/>
            <person name="Song J.Y."/>
            <person name="Lee S.K."/>
        </authorList>
    </citation>
    <scope>NUCLEOTIDE SEQUENCE [LARGE SCALE GENOMIC DNA]</scope>
    <source>
        <tissue evidence="1">Muscle</tissue>
    </source>
</reference>
<evidence type="ECO:0000313" key="2">
    <source>
        <dbReference type="Proteomes" id="UP000314294"/>
    </source>
</evidence>
<proteinExistence type="predicted"/>
<sequence>MQNERVGDEGVPVTITPYDNRALPIFSVPELHPTIPEMNRPRHSGGLATMMTEVLLFLENRWTAAPIHG</sequence>
<protein>
    <submittedName>
        <fullName evidence="1">Uncharacterized protein</fullName>
    </submittedName>
</protein>
<keyword evidence="2" id="KW-1185">Reference proteome</keyword>
<organism evidence="1 2">
    <name type="scientific">Liparis tanakae</name>
    <name type="common">Tanaka's snailfish</name>
    <dbReference type="NCBI Taxonomy" id="230148"/>
    <lineage>
        <taxon>Eukaryota</taxon>
        <taxon>Metazoa</taxon>
        <taxon>Chordata</taxon>
        <taxon>Craniata</taxon>
        <taxon>Vertebrata</taxon>
        <taxon>Euteleostomi</taxon>
        <taxon>Actinopterygii</taxon>
        <taxon>Neopterygii</taxon>
        <taxon>Teleostei</taxon>
        <taxon>Neoteleostei</taxon>
        <taxon>Acanthomorphata</taxon>
        <taxon>Eupercaria</taxon>
        <taxon>Perciformes</taxon>
        <taxon>Cottioidei</taxon>
        <taxon>Cottales</taxon>
        <taxon>Liparidae</taxon>
        <taxon>Liparis</taxon>
    </lineage>
</organism>
<dbReference type="Proteomes" id="UP000314294">
    <property type="component" value="Unassembled WGS sequence"/>
</dbReference>
<dbReference type="EMBL" id="SRLO01000312">
    <property type="protein sequence ID" value="TNN61638.1"/>
    <property type="molecule type" value="Genomic_DNA"/>
</dbReference>
<name>A0A4Z2H6T9_9TELE</name>